<evidence type="ECO:0000256" key="3">
    <source>
        <dbReference type="ARBA" id="ARBA00022729"/>
    </source>
</evidence>
<comment type="similarity">
    <text evidence="1 4">Belongs to the bacterial solute-binding protein 3 family.</text>
</comment>
<dbReference type="PANTHER" id="PTHR30085:SF7">
    <property type="entry name" value="AMINO-ACID ABC TRANSPORTER-BINDING PROTEIN YHDW-RELATED"/>
    <property type="match status" value="1"/>
</dbReference>
<dbReference type="Gene3D" id="3.40.190.10">
    <property type="entry name" value="Periplasmic binding protein-like II"/>
    <property type="match status" value="2"/>
</dbReference>
<dbReference type="HOGENOM" id="CLU_019602_3_2_0"/>
<accession>E1IEA4</accession>
<organism evidence="8 9">
    <name type="scientific">Oscillochloris trichoides DG-6</name>
    <dbReference type="NCBI Taxonomy" id="765420"/>
    <lineage>
        <taxon>Bacteria</taxon>
        <taxon>Bacillati</taxon>
        <taxon>Chloroflexota</taxon>
        <taxon>Chloroflexia</taxon>
        <taxon>Chloroflexales</taxon>
        <taxon>Chloroflexineae</taxon>
        <taxon>Oscillochloridaceae</taxon>
        <taxon>Oscillochloris</taxon>
    </lineage>
</organism>
<dbReference type="InterPro" id="IPR001638">
    <property type="entry name" value="Solute-binding_3/MltF_N"/>
</dbReference>
<name>E1IEA4_9CHLR</name>
<keyword evidence="2" id="KW-0813">Transport</keyword>
<comment type="caution">
    <text evidence="8">The sequence shown here is derived from an EMBL/GenBank/DDBJ whole genome shotgun (WGS) entry which is preliminary data.</text>
</comment>
<evidence type="ECO:0000313" key="8">
    <source>
        <dbReference type="EMBL" id="EFO80430.1"/>
    </source>
</evidence>
<evidence type="ECO:0000256" key="6">
    <source>
        <dbReference type="SAM" id="SignalP"/>
    </source>
</evidence>
<dbReference type="CDD" id="cd13692">
    <property type="entry name" value="PBP2_BztA"/>
    <property type="match status" value="1"/>
</dbReference>
<feature type="region of interest" description="Disordered" evidence="5">
    <location>
        <begin position="26"/>
        <end position="66"/>
    </location>
</feature>
<protein>
    <submittedName>
        <fullName evidence="8">Extracellular solute-binding protein family 3</fullName>
    </submittedName>
</protein>
<feature type="signal peptide" evidence="6">
    <location>
        <begin position="1"/>
        <end position="29"/>
    </location>
</feature>
<dbReference type="Proteomes" id="UP000054010">
    <property type="component" value="Unassembled WGS sequence"/>
</dbReference>
<dbReference type="eggNOG" id="COG0834">
    <property type="taxonomic scope" value="Bacteria"/>
</dbReference>
<feature type="domain" description="Solute-binding protein family 3/N-terminal" evidence="7">
    <location>
        <begin position="76"/>
        <end position="305"/>
    </location>
</feature>
<feature type="chain" id="PRO_5003146961" evidence="6">
    <location>
        <begin position="30"/>
        <end position="380"/>
    </location>
</feature>
<dbReference type="AlphaFoldDB" id="E1IEA4"/>
<dbReference type="PROSITE" id="PS51257">
    <property type="entry name" value="PROKAR_LIPOPROTEIN"/>
    <property type="match status" value="1"/>
</dbReference>
<feature type="compositionally biased region" description="Low complexity" evidence="5">
    <location>
        <begin position="26"/>
        <end position="64"/>
    </location>
</feature>
<dbReference type="PANTHER" id="PTHR30085">
    <property type="entry name" value="AMINO ACID ABC TRANSPORTER PERMEASE"/>
    <property type="match status" value="1"/>
</dbReference>
<dbReference type="GO" id="GO:0006865">
    <property type="term" value="P:amino acid transport"/>
    <property type="evidence" value="ECO:0007669"/>
    <property type="project" value="TreeGrafter"/>
</dbReference>
<proteinExistence type="inferred from homology"/>
<dbReference type="STRING" id="765420.OSCT_1655"/>
<reference evidence="8 9" key="1">
    <citation type="journal article" date="2011" name="J. Bacteriol.">
        <title>Draft genome sequence of the anoxygenic filamentous phototrophic bacterium Oscillochloris trichoides subsp. DG-6.</title>
        <authorList>
            <person name="Kuznetsov B.B."/>
            <person name="Ivanovsky R.N."/>
            <person name="Keppen O.I."/>
            <person name="Sukhacheva M.V."/>
            <person name="Bumazhkin B.K."/>
            <person name="Patutina E.O."/>
            <person name="Beletsky A.V."/>
            <person name="Mardanov A.V."/>
            <person name="Baslerov R.V."/>
            <person name="Panteleeva A.N."/>
            <person name="Kolganova T.V."/>
            <person name="Ravin N.V."/>
            <person name="Skryabin K.G."/>
        </authorList>
    </citation>
    <scope>NUCLEOTIDE SEQUENCE [LARGE SCALE GENOMIC DNA]</scope>
    <source>
        <strain evidence="8 9">DG-6</strain>
    </source>
</reference>
<evidence type="ECO:0000256" key="4">
    <source>
        <dbReference type="RuleBase" id="RU003744"/>
    </source>
</evidence>
<dbReference type="Pfam" id="PF00497">
    <property type="entry name" value="SBP_bac_3"/>
    <property type="match status" value="1"/>
</dbReference>
<dbReference type="SMART" id="SM00062">
    <property type="entry name" value="PBPb"/>
    <property type="match status" value="1"/>
</dbReference>
<evidence type="ECO:0000256" key="2">
    <source>
        <dbReference type="ARBA" id="ARBA00022448"/>
    </source>
</evidence>
<sequence>MQMRRQVLPALATALALALTACGGQTPQAANTPAPATSAPAAVADTAAPATQAPAASPAAQPSPGGRIQTIISRGNLICGVNSVLPGFGNVDSTGNFSGFDVEFCRAIAAALFDDPTKVEFRPLNAQERFTALQSGEVDVLSRNTTATLTRDGSVGLDFAPVTFYDGQGMMVRKDSGIESLEDMEGARICVQSGTTTELNLADQFRSRNINFEAVIFQEADPTFQAYDSGQCDGFTTDKSGLVSYQTKATNPDDHMILDVTMSKEPLAPAVLQGDAQWADAVRWVVYATIEAEELGITSANIGDFAATEDPNIRRFLGVEGELGAGIGLPNDFAARVIKHVGNYQEIYNRNLGPDTPFNLPRGLNTLYTEGGLLYSPPFR</sequence>
<dbReference type="PROSITE" id="PS01039">
    <property type="entry name" value="SBP_BACTERIAL_3"/>
    <property type="match status" value="1"/>
</dbReference>
<keyword evidence="9" id="KW-1185">Reference proteome</keyword>
<gene>
    <name evidence="8" type="ORF">OSCT_1655</name>
</gene>
<dbReference type="EMBL" id="ADVR01000052">
    <property type="protein sequence ID" value="EFO80430.1"/>
    <property type="molecule type" value="Genomic_DNA"/>
</dbReference>
<evidence type="ECO:0000256" key="5">
    <source>
        <dbReference type="SAM" id="MobiDB-lite"/>
    </source>
</evidence>
<dbReference type="SUPFAM" id="SSF53850">
    <property type="entry name" value="Periplasmic binding protein-like II"/>
    <property type="match status" value="1"/>
</dbReference>
<evidence type="ECO:0000313" key="9">
    <source>
        <dbReference type="Proteomes" id="UP000054010"/>
    </source>
</evidence>
<dbReference type="InterPro" id="IPR051455">
    <property type="entry name" value="Bact_solute-bind_prot3"/>
</dbReference>
<dbReference type="InterPro" id="IPR018313">
    <property type="entry name" value="SBP_3_CS"/>
</dbReference>
<keyword evidence="3 6" id="KW-0732">Signal</keyword>
<evidence type="ECO:0000256" key="1">
    <source>
        <dbReference type="ARBA" id="ARBA00010333"/>
    </source>
</evidence>
<evidence type="ECO:0000259" key="7">
    <source>
        <dbReference type="SMART" id="SM00062"/>
    </source>
</evidence>